<dbReference type="Pfam" id="PF01475">
    <property type="entry name" value="FUR"/>
    <property type="match status" value="1"/>
</dbReference>
<protein>
    <recommendedName>
        <fullName evidence="9">Ferric uptake regulation protein</fullName>
    </recommendedName>
</protein>
<dbReference type="GO" id="GO:0003700">
    <property type="term" value="F:DNA-binding transcription factor activity"/>
    <property type="evidence" value="ECO:0007669"/>
    <property type="project" value="UniProtKB-UniRule"/>
</dbReference>
<comment type="cofactor">
    <cofactor evidence="8">
        <name>Mn(2+)</name>
        <dbReference type="ChEBI" id="CHEBI:29035"/>
    </cofactor>
    <cofactor evidence="8">
        <name>Fe(2+)</name>
        <dbReference type="ChEBI" id="CHEBI:29033"/>
    </cofactor>
    <text evidence="8">Binds 1 Mn(2+) or Fe(2+) ion per subunit.</text>
</comment>
<evidence type="ECO:0000256" key="4">
    <source>
        <dbReference type="ARBA" id="ARBA00023015"/>
    </source>
</evidence>
<dbReference type="GO" id="GO:0005829">
    <property type="term" value="C:cytosol"/>
    <property type="evidence" value="ECO:0007669"/>
    <property type="project" value="TreeGrafter"/>
</dbReference>
<dbReference type="EMBL" id="BANB01000137">
    <property type="protein sequence ID" value="GAN76648.1"/>
    <property type="molecule type" value="Genomic_DNA"/>
</dbReference>
<dbReference type="GO" id="GO:0000976">
    <property type="term" value="F:transcription cis-regulatory region binding"/>
    <property type="evidence" value="ECO:0007669"/>
    <property type="project" value="TreeGrafter"/>
</dbReference>
<evidence type="ECO:0000256" key="1">
    <source>
        <dbReference type="ARBA" id="ARBA00007957"/>
    </source>
</evidence>
<evidence type="ECO:0000313" key="10">
    <source>
        <dbReference type="EMBL" id="GAN76648.1"/>
    </source>
</evidence>
<dbReference type="InterPro" id="IPR036388">
    <property type="entry name" value="WH-like_DNA-bd_sf"/>
</dbReference>
<keyword evidence="7 9" id="KW-0479">Metal-binding</keyword>
<organism evidence="10 11">
    <name type="scientific">Acidisphaera rubrifaciens HS-AP3</name>
    <dbReference type="NCBI Taxonomy" id="1231350"/>
    <lineage>
        <taxon>Bacteria</taxon>
        <taxon>Pseudomonadati</taxon>
        <taxon>Pseudomonadota</taxon>
        <taxon>Alphaproteobacteria</taxon>
        <taxon>Acetobacterales</taxon>
        <taxon>Acetobacteraceae</taxon>
        <taxon>Acidisphaera</taxon>
    </lineage>
</organism>
<evidence type="ECO:0000256" key="8">
    <source>
        <dbReference type="PIRSR" id="PIRSR602481-2"/>
    </source>
</evidence>
<keyword evidence="4 9" id="KW-0805">Transcription regulation</keyword>
<dbReference type="Proteomes" id="UP000032680">
    <property type="component" value="Unassembled WGS sequence"/>
</dbReference>
<feature type="binding site" evidence="7">
    <location>
        <position position="153"/>
    </location>
    <ligand>
        <name>Zn(2+)</name>
        <dbReference type="ChEBI" id="CHEBI:29105"/>
    </ligand>
</feature>
<evidence type="ECO:0000256" key="2">
    <source>
        <dbReference type="ARBA" id="ARBA00022491"/>
    </source>
</evidence>
<proteinExistence type="inferred from homology"/>
<name>A0A0D6P625_9PROT</name>
<accession>A0A0D6P625</accession>
<evidence type="ECO:0000313" key="11">
    <source>
        <dbReference type="Proteomes" id="UP000032680"/>
    </source>
</evidence>
<evidence type="ECO:0000256" key="6">
    <source>
        <dbReference type="ARBA" id="ARBA00023163"/>
    </source>
</evidence>
<comment type="subcellular location">
    <subcellularLocation>
        <location evidence="9">Cytoplasm</location>
    </subcellularLocation>
</comment>
<keyword evidence="6 9" id="KW-0804">Transcription</keyword>
<dbReference type="InterPro" id="IPR036390">
    <property type="entry name" value="WH_DNA-bd_sf"/>
</dbReference>
<comment type="similarity">
    <text evidence="1 9">Belongs to the Fur family.</text>
</comment>
<gene>
    <name evidence="9" type="primary">fur</name>
    <name evidence="10" type="ORF">Asru_0137_09</name>
</gene>
<keyword evidence="5 9" id="KW-0238">DNA-binding</keyword>
<keyword evidence="8 9" id="KW-0408">Iron</keyword>
<evidence type="ECO:0000256" key="9">
    <source>
        <dbReference type="RuleBase" id="RU364037"/>
    </source>
</evidence>
<dbReference type="PANTHER" id="PTHR33202">
    <property type="entry name" value="ZINC UPTAKE REGULATION PROTEIN"/>
    <property type="match status" value="1"/>
</dbReference>
<feature type="binding site" evidence="7">
    <location>
        <position position="156"/>
    </location>
    <ligand>
        <name>Zn(2+)</name>
        <dbReference type="ChEBI" id="CHEBI:29105"/>
    </ligand>
</feature>
<feature type="binding site" evidence="7">
    <location>
        <position position="116"/>
    </location>
    <ligand>
        <name>Zn(2+)</name>
        <dbReference type="ChEBI" id="CHEBI:29105"/>
    </ligand>
</feature>
<dbReference type="Gene3D" id="1.10.10.10">
    <property type="entry name" value="Winged helix-like DNA-binding domain superfamily/Winged helix DNA-binding domain"/>
    <property type="match status" value="1"/>
</dbReference>
<sequence>MDGDMPRFPAPVEHMLDHAEGVCTAHGGRLTAQRRAVLGLILQAEGPLGAYELLDALRRTQPGAAPPTVYRALDFLLAHGLIHKLERLSAYVGCVAGDHAEGGHAHAAQFLICRGCGRVTEIEDAAVTDALAAAARRTGFAVARATVEAEGLCADCNHGSG</sequence>
<feature type="binding site" evidence="7">
    <location>
        <position position="113"/>
    </location>
    <ligand>
        <name>Zn(2+)</name>
        <dbReference type="ChEBI" id="CHEBI:29105"/>
    </ligand>
</feature>
<dbReference type="CDD" id="cd07153">
    <property type="entry name" value="Fur_like"/>
    <property type="match status" value="1"/>
</dbReference>
<dbReference type="GO" id="GO:0008270">
    <property type="term" value="F:zinc ion binding"/>
    <property type="evidence" value="ECO:0007669"/>
    <property type="project" value="TreeGrafter"/>
</dbReference>
<evidence type="ECO:0000256" key="7">
    <source>
        <dbReference type="PIRSR" id="PIRSR602481-1"/>
    </source>
</evidence>
<dbReference type="InterPro" id="IPR043135">
    <property type="entry name" value="Fur_C"/>
</dbReference>
<dbReference type="AlphaFoldDB" id="A0A0D6P625"/>
<feature type="binding site" evidence="8">
    <location>
        <position position="99"/>
    </location>
    <ligand>
        <name>Fe cation</name>
        <dbReference type="ChEBI" id="CHEBI:24875"/>
    </ligand>
</feature>
<comment type="caution">
    <text evidence="10">The sequence shown here is derived from an EMBL/GenBank/DDBJ whole genome shotgun (WGS) entry which is preliminary data.</text>
</comment>
<dbReference type="GO" id="GO:0045892">
    <property type="term" value="P:negative regulation of DNA-templated transcription"/>
    <property type="evidence" value="ECO:0007669"/>
    <property type="project" value="TreeGrafter"/>
</dbReference>
<keyword evidence="9" id="KW-0963">Cytoplasm</keyword>
<comment type="subunit">
    <text evidence="9">Homodimer.</text>
</comment>
<evidence type="ECO:0000256" key="5">
    <source>
        <dbReference type="ARBA" id="ARBA00023125"/>
    </source>
</evidence>
<comment type="cofactor">
    <cofactor evidence="7">
        <name>Zn(2+)</name>
        <dbReference type="ChEBI" id="CHEBI:29105"/>
    </cofactor>
    <text evidence="7">Binds 1 zinc ion per subunit.</text>
</comment>
<dbReference type="Gene3D" id="3.30.1490.190">
    <property type="match status" value="1"/>
</dbReference>
<evidence type="ECO:0000256" key="3">
    <source>
        <dbReference type="ARBA" id="ARBA00022833"/>
    </source>
</evidence>
<keyword evidence="2 9" id="KW-0678">Repressor</keyword>
<keyword evidence="11" id="KW-1185">Reference proteome</keyword>
<dbReference type="InterPro" id="IPR002481">
    <property type="entry name" value="FUR"/>
</dbReference>
<dbReference type="GO" id="GO:1900376">
    <property type="term" value="P:regulation of secondary metabolite biosynthetic process"/>
    <property type="evidence" value="ECO:0007669"/>
    <property type="project" value="TreeGrafter"/>
</dbReference>
<dbReference type="PANTHER" id="PTHR33202:SF6">
    <property type="entry name" value="ZINC UPTAKE REGULATION PROTEIN"/>
    <property type="match status" value="1"/>
</dbReference>
<reference evidence="10 11" key="1">
    <citation type="submission" date="2012-11" db="EMBL/GenBank/DDBJ databases">
        <title>Whole genome sequence of Acidisphaera rubrifaciens HS-AP3.</title>
        <authorList>
            <person name="Azuma Y."/>
            <person name="Higashiura N."/>
            <person name="Hirakawa H."/>
            <person name="Matsushita K."/>
        </authorList>
    </citation>
    <scope>NUCLEOTIDE SEQUENCE [LARGE SCALE GENOMIC DNA]</scope>
    <source>
        <strain evidence="10 11">HS-AP3</strain>
    </source>
</reference>
<dbReference type="SUPFAM" id="SSF46785">
    <property type="entry name" value="Winged helix' DNA-binding domain"/>
    <property type="match status" value="1"/>
</dbReference>
<keyword evidence="3 7" id="KW-0862">Zinc</keyword>